<sequence>MPGDPAALGPCGDGSRRCLGWESPSARNQRAEEGGGPQKMTRERRWWRPDDDTTLATRTSPPTCIRRGGHSQPQLLLTPSVRRLRMAPGDDLEKDPLMAEPEEAMEDNEPEKSLTDNDSVDNDQVPSRPDNAPVISPGTRREDHDPQFERLNKSQRRVSCQLSAVLHRASRHDKEVRAKVECFKAQLTATANSSHAYRRVTTMKGKANLLPTG</sequence>
<protein>
    <recommendedName>
        <fullName evidence="4">Biogenesis of lysosome-related organelles complex 1 subunit 3</fullName>
    </recommendedName>
</protein>
<organism evidence="2 3">
    <name type="scientific">Pleurodeles waltl</name>
    <name type="common">Iberian ribbed newt</name>
    <dbReference type="NCBI Taxonomy" id="8319"/>
    <lineage>
        <taxon>Eukaryota</taxon>
        <taxon>Metazoa</taxon>
        <taxon>Chordata</taxon>
        <taxon>Craniata</taxon>
        <taxon>Vertebrata</taxon>
        <taxon>Euteleostomi</taxon>
        <taxon>Amphibia</taxon>
        <taxon>Batrachia</taxon>
        <taxon>Caudata</taxon>
        <taxon>Salamandroidea</taxon>
        <taxon>Salamandridae</taxon>
        <taxon>Pleurodelinae</taxon>
        <taxon>Pleurodeles</taxon>
    </lineage>
</organism>
<gene>
    <name evidence="2" type="ORF">NDU88_003214</name>
</gene>
<feature type="compositionally biased region" description="Basic and acidic residues" evidence="1">
    <location>
        <begin position="40"/>
        <end position="51"/>
    </location>
</feature>
<comment type="caution">
    <text evidence="2">The sequence shown here is derived from an EMBL/GenBank/DDBJ whole genome shotgun (WGS) entry which is preliminary data.</text>
</comment>
<evidence type="ECO:0000256" key="1">
    <source>
        <dbReference type="SAM" id="MobiDB-lite"/>
    </source>
</evidence>
<dbReference type="Proteomes" id="UP001066276">
    <property type="component" value="Chromosome 4_1"/>
</dbReference>
<feature type="region of interest" description="Disordered" evidence="1">
    <location>
        <begin position="1"/>
        <end position="155"/>
    </location>
</feature>
<evidence type="ECO:0008006" key="4">
    <source>
        <dbReference type="Google" id="ProtNLM"/>
    </source>
</evidence>
<proteinExistence type="predicted"/>
<evidence type="ECO:0000313" key="2">
    <source>
        <dbReference type="EMBL" id="KAJ1171351.1"/>
    </source>
</evidence>
<dbReference type="AlphaFoldDB" id="A0AAV7T4W8"/>
<reference evidence="2" key="1">
    <citation type="journal article" date="2022" name="bioRxiv">
        <title>Sequencing and chromosome-scale assembly of the giantPleurodeles waltlgenome.</title>
        <authorList>
            <person name="Brown T."/>
            <person name="Elewa A."/>
            <person name="Iarovenko S."/>
            <person name="Subramanian E."/>
            <person name="Araus A.J."/>
            <person name="Petzold A."/>
            <person name="Susuki M."/>
            <person name="Suzuki K.-i.T."/>
            <person name="Hayashi T."/>
            <person name="Toyoda A."/>
            <person name="Oliveira C."/>
            <person name="Osipova E."/>
            <person name="Leigh N.D."/>
            <person name="Simon A."/>
            <person name="Yun M.H."/>
        </authorList>
    </citation>
    <scope>NUCLEOTIDE SEQUENCE</scope>
    <source>
        <strain evidence="2">20211129_DDA</strain>
        <tissue evidence="2">Liver</tissue>
    </source>
</reference>
<feature type="compositionally biased region" description="Basic and acidic residues" evidence="1">
    <location>
        <begin position="139"/>
        <end position="152"/>
    </location>
</feature>
<name>A0AAV7T4W8_PLEWA</name>
<dbReference type="EMBL" id="JANPWB010000007">
    <property type="protein sequence ID" value="KAJ1171351.1"/>
    <property type="molecule type" value="Genomic_DNA"/>
</dbReference>
<evidence type="ECO:0000313" key="3">
    <source>
        <dbReference type="Proteomes" id="UP001066276"/>
    </source>
</evidence>
<feature type="compositionally biased region" description="Acidic residues" evidence="1">
    <location>
        <begin position="100"/>
        <end position="109"/>
    </location>
</feature>
<keyword evidence="3" id="KW-1185">Reference proteome</keyword>
<accession>A0AAV7T4W8</accession>